<keyword evidence="9" id="KW-1185">Reference proteome</keyword>
<sequence length="610" mass="68349">MNAQPARRGKAGAKKQKCGLEKPECARCRNCDLKCFYPTLRRKPGPPKGAPSQRTAALHARIDQLESLLRAHAINPESGSPSMETDTPDNPGASALSWPDFDPPSAPDADSTSSPASTYDMQVDEARTRQLLEVYFSTVQLMFPLFQRREFFQDLNNNLLHPDLILVMLSLASCVHAEPPDPALLNAVNVIERSIEKKETDYKTTLLSDIKIICLCIIHQFAMGPNRYTWMLVGKLARIAYGCKLHQVDRTPQATAHPCFPNVSLEELRYVWWTIIKIDQFSNVLTGTPCAIDTDVATTSLPCTSISDFTAGVDPDPRLIYIPRTTGPTLWNLIQDPNSALVADGQRLTLIMCLLLRDLGREQNMISSSPPDVALKLIADTQARAIQICETLPNWYLDPQLASHYYETTLRHRLRIDALLILRTCCIYTSANLLLHLHDNLPTSPETEARLSQLWSGCVSHILAAVDLFRVMPPSYCSFSEPLMSCAGWILGCMLTICIMHRQPGMQDHAPDLALQMETGYEALLNILGECARMWPLSRKLHDSLQNIKAWHSLSLTGSEAFELFKRLLVPFPIHDAAEPDTIYEFDVISCYKPTTESSAEPDMPQWLFM</sequence>
<keyword evidence="2" id="KW-0479">Metal-binding</keyword>
<dbReference type="Proteomes" id="UP000774617">
    <property type="component" value="Unassembled WGS sequence"/>
</dbReference>
<name>A0ABQ8G7B2_9PEZI</name>
<feature type="compositionally biased region" description="Basic residues" evidence="6">
    <location>
        <begin position="7"/>
        <end position="17"/>
    </location>
</feature>
<accession>A0ABQ8G7B2</accession>
<evidence type="ECO:0000259" key="7">
    <source>
        <dbReference type="SMART" id="SM00906"/>
    </source>
</evidence>
<comment type="caution">
    <text evidence="8">The sequence shown here is derived from an EMBL/GenBank/DDBJ whole genome shotgun (WGS) entry which is preliminary data.</text>
</comment>
<evidence type="ECO:0000256" key="5">
    <source>
        <dbReference type="ARBA" id="ARBA00023242"/>
    </source>
</evidence>
<feature type="domain" description="Xylanolytic transcriptional activator regulatory" evidence="7">
    <location>
        <begin position="229"/>
        <end position="308"/>
    </location>
</feature>
<keyword evidence="5" id="KW-0539">Nucleus</keyword>
<keyword evidence="3" id="KW-0805">Transcription regulation</keyword>
<feature type="region of interest" description="Disordered" evidence="6">
    <location>
        <begin position="75"/>
        <end position="119"/>
    </location>
</feature>
<evidence type="ECO:0000256" key="6">
    <source>
        <dbReference type="SAM" id="MobiDB-lite"/>
    </source>
</evidence>
<evidence type="ECO:0000313" key="9">
    <source>
        <dbReference type="Proteomes" id="UP000774617"/>
    </source>
</evidence>
<organism evidence="8 9">
    <name type="scientific">Macrophomina phaseolina</name>
    <dbReference type="NCBI Taxonomy" id="35725"/>
    <lineage>
        <taxon>Eukaryota</taxon>
        <taxon>Fungi</taxon>
        <taxon>Dikarya</taxon>
        <taxon>Ascomycota</taxon>
        <taxon>Pezizomycotina</taxon>
        <taxon>Dothideomycetes</taxon>
        <taxon>Dothideomycetes incertae sedis</taxon>
        <taxon>Botryosphaeriales</taxon>
        <taxon>Botryosphaeriaceae</taxon>
        <taxon>Macrophomina</taxon>
    </lineage>
</organism>
<evidence type="ECO:0000256" key="3">
    <source>
        <dbReference type="ARBA" id="ARBA00023015"/>
    </source>
</evidence>
<reference evidence="8 9" key="1">
    <citation type="journal article" date="2021" name="Nat. Commun.">
        <title>Genetic determinants of endophytism in the Arabidopsis root mycobiome.</title>
        <authorList>
            <person name="Mesny F."/>
            <person name="Miyauchi S."/>
            <person name="Thiergart T."/>
            <person name="Pickel B."/>
            <person name="Atanasova L."/>
            <person name="Karlsson M."/>
            <person name="Huettel B."/>
            <person name="Barry K.W."/>
            <person name="Haridas S."/>
            <person name="Chen C."/>
            <person name="Bauer D."/>
            <person name="Andreopoulos W."/>
            <person name="Pangilinan J."/>
            <person name="LaButti K."/>
            <person name="Riley R."/>
            <person name="Lipzen A."/>
            <person name="Clum A."/>
            <person name="Drula E."/>
            <person name="Henrissat B."/>
            <person name="Kohler A."/>
            <person name="Grigoriev I.V."/>
            <person name="Martin F.M."/>
            <person name="Hacquard S."/>
        </authorList>
    </citation>
    <scope>NUCLEOTIDE SEQUENCE [LARGE SCALE GENOMIC DNA]</scope>
    <source>
        <strain evidence="8 9">MPI-SDFR-AT-0080</strain>
    </source>
</reference>
<dbReference type="InterPro" id="IPR007219">
    <property type="entry name" value="XnlR_reg_dom"/>
</dbReference>
<dbReference type="PANTHER" id="PTHR47338">
    <property type="entry name" value="ZN(II)2CYS6 TRANSCRIPTION FACTOR (EUROFUNG)-RELATED"/>
    <property type="match status" value="1"/>
</dbReference>
<feature type="region of interest" description="Disordered" evidence="6">
    <location>
        <begin position="37"/>
        <end position="56"/>
    </location>
</feature>
<feature type="compositionally biased region" description="Low complexity" evidence="6">
    <location>
        <begin position="107"/>
        <end position="119"/>
    </location>
</feature>
<dbReference type="Gene3D" id="4.10.240.10">
    <property type="entry name" value="Zn(2)-C6 fungal-type DNA-binding domain"/>
    <property type="match status" value="1"/>
</dbReference>
<keyword evidence="4" id="KW-0804">Transcription</keyword>
<dbReference type="PANTHER" id="PTHR47338:SF5">
    <property type="entry name" value="ZN(II)2CYS6 TRANSCRIPTION FACTOR (EUROFUNG)"/>
    <property type="match status" value="1"/>
</dbReference>
<proteinExistence type="predicted"/>
<evidence type="ECO:0000256" key="2">
    <source>
        <dbReference type="ARBA" id="ARBA00022723"/>
    </source>
</evidence>
<dbReference type="InterPro" id="IPR036864">
    <property type="entry name" value="Zn2-C6_fun-type_DNA-bd_sf"/>
</dbReference>
<comment type="subcellular location">
    <subcellularLocation>
        <location evidence="1">Nucleus</location>
    </subcellularLocation>
</comment>
<dbReference type="CDD" id="cd12148">
    <property type="entry name" value="fungal_TF_MHR"/>
    <property type="match status" value="1"/>
</dbReference>
<gene>
    <name evidence="8" type="ORF">B0J12DRAFT_741779</name>
</gene>
<evidence type="ECO:0000256" key="1">
    <source>
        <dbReference type="ARBA" id="ARBA00004123"/>
    </source>
</evidence>
<dbReference type="InterPro" id="IPR050815">
    <property type="entry name" value="TF_fung"/>
</dbReference>
<dbReference type="Pfam" id="PF04082">
    <property type="entry name" value="Fungal_trans"/>
    <property type="match status" value="1"/>
</dbReference>
<feature type="region of interest" description="Disordered" evidence="6">
    <location>
        <begin position="1"/>
        <end position="20"/>
    </location>
</feature>
<evidence type="ECO:0000313" key="8">
    <source>
        <dbReference type="EMBL" id="KAH7046824.1"/>
    </source>
</evidence>
<dbReference type="SMART" id="SM00906">
    <property type="entry name" value="Fungal_trans"/>
    <property type="match status" value="1"/>
</dbReference>
<evidence type="ECO:0000256" key="4">
    <source>
        <dbReference type="ARBA" id="ARBA00023163"/>
    </source>
</evidence>
<protein>
    <recommendedName>
        <fullName evidence="7">Xylanolytic transcriptional activator regulatory domain-containing protein</fullName>
    </recommendedName>
</protein>
<dbReference type="EMBL" id="JAGTJR010000017">
    <property type="protein sequence ID" value="KAH7046824.1"/>
    <property type="molecule type" value="Genomic_DNA"/>
</dbReference>